<feature type="region of interest" description="Disordered" evidence="8">
    <location>
        <begin position="1"/>
        <end position="28"/>
    </location>
</feature>
<name>A0A4R5CVS1_9ACTN</name>
<feature type="transmembrane region" description="Helical" evidence="7">
    <location>
        <begin position="113"/>
        <end position="135"/>
    </location>
</feature>
<evidence type="ECO:0000256" key="2">
    <source>
        <dbReference type="ARBA" id="ARBA00022448"/>
    </source>
</evidence>
<evidence type="ECO:0000313" key="11">
    <source>
        <dbReference type="Proteomes" id="UP000294739"/>
    </source>
</evidence>
<evidence type="ECO:0000256" key="5">
    <source>
        <dbReference type="ARBA" id="ARBA00022989"/>
    </source>
</evidence>
<dbReference type="CDD" id="cd06261">
    <property type="entry name" value="TM_PBP2"/>
    <property type="match status" value="1"/>
</dbReference>
<dbReference type="PANTHER" id="PTHR32243">
    <property type="entry name" value="MALTOSE TRANSPORT SYSTEM PERMEASE-RELATED"/>
    <property type="match status" value="1"/>
</dbReference>
<dbReference type="PROSITE" id="PS50928">
    <property type="entry name" value="ABC_TM1"/>
    <property type="match status" value="1"/>
</dbReference>
<dbReference type="GO" id="GO:0055085">
    <property type="term" value="P:transmembrane transport"/>
    <property type="evidence" value="ECO:0007669"/>
    <property type="project" value="InterPro"/>
</dbReference>
<dbReference type="GO" id="GO:0005886">
    <property type="term" value="C:plasma membrane"/>
    <property type="evidence" value="ECO:0007669"/>
    <property type="project" value="UniProtKB-SubCell"/>
</dbReference>
<evidence type="ECO:0000313" key="10">
    <source>
        <dbReference type="EMBL" id="TDE01985.1"/>
    </source>
</evidence>
<dbReference type="InParanoid" id="A0A4R5CVS1"/>
<dbReference type="OrthoDB" id="3569827at2"/>
<evidence type="ECO:0000256" key="8">
    <source>
        <dbReference type="SAM" id="MobiDB-lite"/>
    </source>
</evidence>
<dbReference type="InterPro" id="IPR000515">
    <property type="entry name" value="MetI-like"/>
</dbReference>
<feature type="compositionally biased region" description="Low complexity" evidence="8">
    <location>
        <begin position="11"/>
        <end position="27"/>
    </location>
</feature>
<feature type="transmembrane region" description="Helical" evidence="7">
    <location>
        <begin position="147"/>
        <end position="171"/>
    </location>
</feature>
<keyword evidence="3" id="KW-1003">Cell membrane</keyword>
<dbReference type="RefSeq" id="WP_131898668.1">
    <property type="nucleotide sequence ID" value="NZ_SMKZ01000038.1"/>
</dbReference>
<dbReference type="AlphaFoldDB" id="A0A4R5CVS1"/>
<evidence type="ECO:0000256" key="4">
    <source>
        <dbReference type="ARBA" id="ARBA00022692"/>
    </source>
</evidence>
<keyword evidence="2 7" id="KW-0813">Transport</keyword>
<evidence type="ECO:0000256" key="6">
    <source>
        <dbReference type="ARBA" id="ARBA00023136"/>
    </source>
</evidence>
<reference evidence="10 11" key="1">
    <citation type="submission" date="2019-03" db="EMBL/GenBank/DDBJ databases">
        <title>Draft genome sequences of novel Actinobacteria.</title>
        <authorList>
            <person name="Sahin N."/>
            <person name="Ay H."/>
            <person name="Saygin H."/>
        </authorList>
    </citation>
    <scope>NUCLEOTIDE SEQUENCE [LARGE SCALE GENOMIC DNA]</scope>
    <source>
        <strain evidence="10 11">5K138</strain>
    </source>
</reference>
<comment type="similarity">
    <text evidence="7">Belongs to the binding-protein-dependent transport system permease family.</text>
</comment>
<sequence>MSDVTSRPLGRADTAGSRATTRSTTRRGYSRDTVETRLFRVLRWVVIATLLLVTLFPFYYMILLSVRSLDEVLRDPGTLIISPGELDLSTYAEVLRPGSEGGQGFLRFMANSAMVALGTVALTLLIALPGAYAVSRLRFFGHRQVSALFLSVYLFPSILLAVPLFVFFSRVGLRGELVGLLLVYVSQIVAVAIYMLRNYFDTIPVSLEEAAAIDGCGRLGIMWRISLPLAMPAIMANALFIFMIAWNEFLFALLFLIEDRDRWTVSLGLSQLSGSIEVPTTVLMAGSVIITLPIIIVFLATERLLVAGLTAGAEKG</sequence>
<accession>A0A4R5CVS1</accession>
<evidence type="ECO:0000256" key="7">
    <source>
        <dbReference type="RuleBase" id="RU363032"/>
    </source>
</evidence>
<keyword evidence="4 7" id="KW-0812">Transmembrane</keyword>
<evidence type="ECO:0000259" key="9">
    <source>
        <dbReference type="PROSITE" id="PS50928"/>
    </source>
</evidence>
<feature type="transmembrane region" description="Helical" evidence="7">
    <location>
        <begin position="276"/>
        <end position="300"/>
    </location>
</feature>
<keyword evidence="5 7" id="KW-1133">Transmembrane helix</keyword>
<organism evidence="10 11">
    <name type="scientific">Jiangella asiatica</name>
    <dbReference type="NCBI Taxonomy" id="2530372"/>
    <lineage>
        <taxon>Bacteria</taxon>
        <taxon>Bacillati</taxon>
        <taxon>Actinomycetota</taxon>
        <taxon>Actinomycetes</taxon>
        <taxon>Jiangellales</taxon>
        <taxon>Jiangellaceae</taxon>
        <taxon>Jiangella</taxon>
    </lineage>
</organism>
<dbReference type="PANTHER" id="PTHR32243:SF18">
    <property type="entry name" value="INNER MEMBRANE ABC TRANSPORTER PERMEASE PROTEIN YCJP"/>
    <property type="match status" value="1"/>
</dbReference>
<gene>
    <name evidence="10" type="ORF">E1269_22320</name>
</gene>
<dbReference type="InterPro" id="IPR035906">
    <property type="entry name" value="MetI-like_sf"/>
</dbReference>
<comment type="subcellular location">
    <subcellularLocation>
        <location evidence="1 7">Cell membrane</location>
        <topology evidence="1 7">Multi-pass membrane protein</topology>
    </subcellularLocation>
</comment>
<dbReference type="InterPro" id="IPR050901">
    <property type="entry name" value="BP-dep_ABC_trans_perm"/>
</dbReference>
<dbReference type="Gene3D" id="1.10.3720.10">
    <property type="entry name" value="MetI-like"/>
    <property type="match status" value="1"/>
</dbReference>
<feature type="domain" description="ABC transmembrane type-1" evidence="9">
    <location>
        <begin position="109"/>
        <end position="301"/>
    </location>
</feature>
<dbReference type="Pfam" id="PF00528">
    <property type="entry name" value="BPD_transp_1"/>
    <property type="match status" value="1"/>
</dbReference>
<comment type="caution">
    <text evidence="10">The sequence shown here is derived from an EMBL/GenBank/DDBJ whole genome shotgun (WGS) entry which is preliminary data.</text>
</comment>
<proteinExistence type="inferred from homology"/>
<evidence type="ECO:0000256" key="3">
    <source>
        <dbReference type="ARBA" id="ARBA00022475"/>
    </source>
</evidence>
<dbReference type="EMBL" id="SMKZ01000038">
    <property type="protein sequence ID" value="TDE01985.1"/>
    <property type="molecule type" value="Genomic_DNA"/>
</dbReference>
<evidence type="ECO:0000256" key="1">
    <source>
        <dbReference type="ARBA" id="ARBA00004651"/>
    </source>
</evidence>
<feature type="transmembrane region" description="Helical" evidence="7">
    <location>
        <begin position="177"/>
        <end position="196"/>
    </location>
</feature>
<dbReference type="SUPFAM" id="SSF161098">
    <property type="entry name" value="MetI-like"/>
    <property type="match status" value="1"/>
</dbReference>
<feature type="transmembrane region" description="Helical" evidence="7">
    <location>
        <begin position="41"/>
        <end position="62"/>
    </location>
</feature>
<keyword evidence="11" id="KW-1185">Reference proteome</keyword>
<dbReference type="Proteomes" id="UP000294739">
    <property type="component" value="Unassembled WGS sequence"/>
</dbReference>
<protein>
    <submittedName>
        <fullName evidence="10">Carbohydrate ABC transporter permease</fullName>
    </submittedName>
</protein>
<keyword evidence="6 7" id="KW-0472">Membrane</keyword>
<feature type="transmembrane region" description="Helical" evidence="7">
    <location>
        <begin position="234"/>
        <end position="256"/>
    </location>
</feature>